<gene>
    <name evidence="3" type="ORF">ABRZ04_04590</name>
</gene>
<dbReference type="RefSeq" id="WP_368640499.1">
    <property type="nucleotide sequence ID" value="NZ_CP158254.1"/>
</dbReference>
<protein>
    <recommendedName>
        <fullName evidence="4">Holin</fullName>
    </recommendedName>
</protein>
<keyword evidence="2" id="KW-0472">Membrane</keyword>
<dbReference type="InterPro" id="IPR057700">
    <property type="entry name" value="DUF7940"/>
</dbReference>
<feature type="region of interest" description="Disordered" evidence="1">
    <location>
        <begin position="78"/>
        <end position="99"/>
    </location>
</feature>
<name>A0AB39D1G1_9BURK</name>
<sequence>MKLIDNWRQCHRFWSVRLQLAGAAILTFVEGVPDAFVSVWSVIPADVRAEIPSDLVRWVGIAVVAVGIIARIVRQDRLHEPPDPGLGGEGQRGIPRDAV</sequence>
<keyword evidence="2" id="KW-1133">Transmembrane helix</keyword>
<dbReference type="Pfam" id="PF25612">
    <property type="entry name" value="DUF7940"/>
    <property type="match status" value="1"/>
</dbReference>
<dbReference type="AlphaFoldDB" id="A0AB39D1G1"/>
<feature type="transmembrane region" description="Helical" evidence="2">
    <location>
        <begin position="20"/>
        <end position="43"/>
    </location>
</feature>
<reference evidence="3" key="1">
    <citation type="submission" date="2024-05" db="EMBL/GenBank/DDBJ databases">
        <authorList>
            <person name="Luo Y.-C."/>
            <person name="Nicholds J."/>
            <person name="Mortimer T."/>
            <person name="Maboni G."/>
        </authorList>
    </citation>
    <scope>NUCLEOTIDE SEQUENCE</scope>
    <source>
        <strain evidence="3">151836</strain>
    </source>
</reference>
<accession>A0AB39D1G1</accession>
<evidence type="ECO:0000256" key="2">
    <source>
        <dbReference type="SAM" id="Phobius"/>
    </source>
</evidence>
<evidence type="ECO:0008006" key="4">
    <source>
        <dbReference type="Google" id="ProtNLM"/>
    </source>
</evidence>
<keyword evidence="2" id="KW-0812">Transmembrane</keyword>
<feature type="transmembrane region" description="Helical" evidence="2">
    <location>
        <begin position="55"/>
        <end position="73"/>
    </location>
</feature>
<organism evidence="3">
    <name type="scientific">Castellaniella ginsengisoli</name>
    <dbReference type="NCBI Taxonomy" id="546114"/>
    <lineage>
        <taxon>Bacteria</taxon>
        <taxon>Pseudomonadati</taxon>
        <taxon>Pseudomonadota</taxon>
        <taxon>Betaproteobacteria</taxon>
        <taxon>Burkholderiales</taxon>
        <taxon>Alcaligenaceae</taxon>
        <taxon>Castellaniella</taxon>
    </lineage>
</organism>
<proteinExistence type="predicted"/>
<evidence type="ECO:0000256" key="1">
    <source>
        <dbReference type="SAM" id="MobiDB-lite"/>
    </source>
</evidence>
<dbReference type="EMBL" id="CP158254">
    <property type="protein sequence ID" value="XDJ48347.1"/>
    <property type="molecule type" value="Genomic_DNA"/>
</dbReference>
<evidence type="ECO:0000313" key="3">
    <source>
        <dbReference type="EMBL" id="XDJ48347.1"/>
    </source>
</evidence>